<feature type="region of interest" description="Disordered" evidence="5">
    <location>
        <begin position="56"/>
        <end position="92"/>
    </location>
</feature>
<dbReference type="PANTHER" id="PTHR31413">
    <property type="entry name" value="AFP HOMOLOG 2"/>
    <property type="match status" value="1"/>
</dbReference>
<comment type="subcellular location">
    <subcellularLocation>
        <location evidence="1 4">Nucleus</location>
    </subcellularLocation>
</comment>
<dbReference type="GO" id="GO:0045892">
    <property type="term" value="P:negative regulation of DNA-templated transcription"/>
    <property type="evidence" value="ECO:0007669"/>
    <property type="project" value="TreeGrafter"/>
</dbReference>
<keyword evidence="7" id="KW-1185">Reference proteome</keyword>
<comment type="caution">
    <text evidence="6">The sequence shown here is derived from an EMBL/GenBank/DDBJ whole genome shotgun (WGS) entry which is preliminary data.</text>
</comment>
<dbReference type="GO" id="GO:0005634">
    <property type="term" value="C:nucleus"/>
    <property type="evidence" value="ECO:0007669"/>
    <property type="project" value="UniProtKB-SubCell"/>
</dbReference>
<evidence type="ECO:0000256" key="2">
    <source>
        <dbReference type="ARBA" id="ARBA00006081"/>
    </source>
</evidence>
<organism evidence="6 7">
    <name type="scientific">Punica granatum</name>
    <name type="common">Pomegranate</name>
    <dbReference type="NCBI Taxonomy" id="22663"/>
    <lineage>
        <taxon>Eukaryota</taxon>
        <taxon>Viridiplantae</taxon>
        <taxon>Streptophyta</taxon>
        <taxon>Embryophyta</taxon>
        <taxon>Tracheophyta</taxon>
        <taxon>Spermatophyta</taxon>
        <taxon>Magnoliopsida</taxon>
        <taxon>eudicotyledons</taxon>
        <taxon>Gunneridae</taxon>
        <taxon>Pentapetalae</taxon>
        <taxon>rosids</taxon>
        <taxon>malvids</taxon>
        <taxon>Myrtales</taxon>
        <taxon>Lythraceae</taxon>
        <taxon>Punica</taxon>
    </lineage>
</organism>
<dbReference type="STRING" id="22663.A0A2I0L811"/>
<dbReference type="Proteomes" id="UP000233551">
    <property type="component" value="Unassembled WGS sequence"/>
</dbReference>
<keyword evidence="3 4" id="KW-0539">Nucleus</keyword>
<evidence type="ECO:0000256" key="5">
    <source>
        <dbReference type="SAM" id="MobiDB-lite"/>
    </source>
</evidence>
<feature type="region of interest" description="Disordered" evidence="5">
    <location>
        <begin position="1"/>
        <end position="40"/>
    </location>
</feature>
<sequence length="467" mass="49839">MEDENGLELSLGLSCGGSSGKEKGKSGTSNIRAEDSDRGSKIVNDFKNFLNPGMQRHESAIGSQGDLGRPSENFFNDLSKTAPAPAPDAGASSLNLGARNLWVGGNYRPAATEDEKGPEPGNKRKMLYDEINQQKRHETEAHADGQDKNKTLHISITTEDGSTVDNEDVADSEIEGSTSRLVASHDVAKRYTPEFQKEIQGQKRLNHDNEFKVGNSGYGVPFAVQPMHMMNGSSSVLVKDANTIGAPAISGHSLPGLIQVMPGVNGDRSEAHPASPANLPVMFGYSPVQLPTLDKDNSWGLVSHGQQLHSSYTASMQVLPRTLPEMNPHNGKTSELSKAEGKNILEEGSPSQNDEKAKGKSERPTSEGLTVDFSAIKPGIAADVKFGGCGSYPNLPWVSTTAPNGRTISGVTYKYNANQIRIVCACHGSHLSPEEFVRHAAEDHSNPDGSNGMPNFPSKNPAASAQS</sequence>
<evidence type="ECO:0000256" key="3">
    <source>
        <dbReference type="ARBA" id="ARBA00023242"/>
    </source>
</evidence>
<dbReference type="PANTHER" id="PTHR31413:SF12">
    <property type="entry name" value="AFP HOMOLOG 2"/>
    <property type="match status" value="1"/>
</dbReference>
<evidence type="ECO:0000256" key="1">
    <source>
        <dbReference type="ARBA" id="ARBA00004123"/>
    </source>
</evidence>
<proteinExistence type="inferred from homology"/>
<protein>
    <recommendedName>
        <fullName evidence="4">Ninja-family protein</fullName>
    </recommendedName>
    <alternativeName>
        <fullName evidence="4">ABI-binding protein</fullName>
    </alternativeName>
</protein>
<name>A0A2I0L811_PUNGR</name>
<evidence type="ECO:0000313" key="7">
    <source>
        <dbReference type="Proteomes" id="UP000233551"/>
    </source>
</evidence>
<comment type="function">
    <text evidence="4">Acts as a negative regulator of abscisic acid (ABA) response.</text>
</comment>
<dbReference type="EMBL" id="PGOL01000126">
    <property type="protein sequence ID" value="PKI76256.1"/>
    <property type="molecule type" value="Genomic_DNA"/>
</dbReference>
<feature type="region of interest" description="Disordered" evidence="5">
    <location>
        <begin position="441"/>
        <end position="467"/>
    </location>
</feature>
<accession>A0A2I0L811</accession>
<comment type="similarity">
    <text evidence="2 4">Belongs to the Ninja family.</text>
</comment>
<feature type="compositionally biased region" description="Basic and acidic residues" evidence="5">
    <location>
        <begin position="353"/>
        <end position="365"/>
    </location>
</feature>
<dbReference type="GO" id="GO:0009867">
    <property type="term" value="P:jasmonic acid mediated signaling pathway"/>
    <property type="evidence" value="ECO:0007669"/>
    <property type="project" value="TreeGrafter"/>
</dbReference>
<evidence type="ECO:0000256" key="4">
    <source>
        <dbReference type="RuleBase" id="RU369029"/>
    </source>
</evidence>
<dbReference type="InterPro" id="IPR031307">
    <property type="entry name" value="Ninja_fam"/>
</dbReference>
<reference evidence="6 7" key="1">
    <citation type="submission" date="2017-11" db="EMBL/GenBank/DDBJ databases">
        <title>De-novo sequencing of pomegranate (Punica granatum L.) genome.</title>
        <authorList>
            <person name="Akparov Z."/>
            <person name="Amiraslanov A."/>
            <person name="Hajiyeva S."/>
            <person name="Abbasov M."/>
            <person name="Kaur K."/>
            <person name="Hamwieh A."/>
            <person name="Solovyev V."/>
            <person name="Salamov A."/>
            <person name="Braich B."/>
            <person name="Kosarev P."/>
            <person name="Mahmoud A."/>
            <person name="Hajiyev E."/>
            <person name="Babayeva S."/>
            <person name="Izzatullayeva V."/>
            <person name="Mammadov A."/>
            <person name="Mammadov A."/>
            <person name="Sharifova S."/>
            <person name="Ojaghi J."/>
            <person name="Eynullazada K."/>
            <person name="Bayramov B."/>
            <person name="Abdulazimova A."/>
            <person name="Shahmuradov I."/>
        </authorList>
    </citation>
    <scope>NUCLEOTIDE SEQUENCE [LARGE SCALE GENOMIC DNA]</scope>
    <source>
        <strain evidence="7">cv. AG2017</strain>
        <tissue evidence="6">Leaf</tissue>
    </source>
</reference>
<dbReference type="AlphaFoldDB" id="A0A2I0L811"/>
<feature type="compositionally biased region" description="Polar residues" evidence="5">
    <location>
        <begin position="447"/>
        <end position="467"/>
    </location>
</feature>
<gene>
    <name evidence="6" type="ORF">CRG98_003367</name>
</gene>
<feature type="region of interest" description="Disordered" evidence="5">
    <location>
        <begin position="345"/>
        <end position="371"/>
    </location>
</feature>
<evidence type="ECO:0000313" key="6">
    <source>
        <dbReference type="EMBL" id="PKI76256.1"/>
    </source>
</evidence>